<sequence>MSTAPFKEDALNRFRITHSDRELKPLIRRLHRLPLLSTSKDLSKDDVELERELIKMELLKWRIGIERVLGSISNLDRQTECYKRQTRETVSKAEQLKLRLIEEKQELANKRKLREHQLNCDEIVKRIQSRGTSRKDLDDQIESLANSLKEHTESHSTYLSITQLRFEKFNEIIKLIDECRNLKLPSEPSSTSIAITEEIQDNDNKMDIDPSSTSTSTSSASKLNLSALEFQPTSRSASTSAANRSSAPPSGNNNNNNNNSLKPPSSGHMLPSKPNSNPNSNKPLSGGVKLSRQNSNSNSNGLPSRPSNLRSSTTPAALHTGSGSLEDGEVGPEEGEVDSPNTNTSSEESRKRGRGSEGSQTRNTRSRAK</sequence>
<dbReference type="Proteomes" id="UP001358614">
    <property type="component" value="Chromosome 1"/>
</dbReference>
<keyword evidence="6" id="KW-1185">Reference proteome</keyword>
<keyword evidence="3" id="KW-0175">Coiled coil</keyword>
<accession>A0AAX4KK74</accession>
<evidence type="ECO:0000256" key="4">
    <source>
        <dbReference type="SAM" id="MobiDB-lite"/>
    </source>
</evidence>
<feature type="region of interest" description="Disordered" evidence="4">
    <location>
        <begin position="198"/>
        <end position="369"/>
    </location>
</feature>
<dbReference type="KEGG" id="ker:91103724"/>
<feature type="compositionally biased region" description="Acidic residues" evidence="4">
    <location>
        <begin position="326"/>
        <end position="337"/>
    </location>
</feature>
<organism evidence="5 6">
    <name type="scientific">Kwoniella europaea PYCC6329</name>
    <dbReference type="NCBI Taxonomy" id="1423913"/>
    <lineage>
        <taxon>Eukaryota</taxon>
        <taxon>Fungi</taxon>
        <taxon>Dikarya</taxon>
        <taxon>Basidiomycota</taxon>
        <taxon>Agaricomycotina</taxon>
        <taxon>Tremellomycetes</taxon>
        <taxon>Tremellales</taxon>
        <taxon>Cryptococcaceae</taxon>
        <taxon>Kwoniella</taxon>
    </lineage>
</organism>
<evidence type="ECO:0000256" key="3">
    <source>
        <dbReference type="SAM" id="Coils"/>
    </source>
</evidence>
<dbReference type="GeneID" id="91103724"/>
<evidence type="ECO:0008006" key="7">
    <source>
        <dbReference type="Google" id="ProtNLM"/>
    </source>
</evidence>
<name>A0AAX4KK74_9TREE</name>
<proteinExistence type="predicted"/>
<evidence type="ECO:0000256" key="2">
    <source>
        <dbReference type="ARBA" id="ARBA00023242"/>
    </source>
</evidence>
<dbReference type="EMBL" id="CP144089">
    <property type="protein sequence ID" value="WWD06827.1"/>
    <property type="molecule type" value="Genomic_DNA"/>
</dbReference>
<evidence type="ECO:0000313" key="5">
    <source>
        <dbReference type="EMBL" id="WWD06827.1"/>
    </source>
</evidence>
<gene>
    <name evidence="5" type="ORF">V865_004923</name>
</gene>
<dbReference type="AlphaFoldDB" id="A0AAX4KK74"/>
<evidence type="ECO:0000313" key="6">
    <source>
        <dbReference type="Proteomes" id="UP001358614"/>
    </source>
</evidence>
<dbReference type="GO" id="GO:0006397">
    <property type="term" value="P:mRNA processing"/>
    <property type="evidence" value="ECO:0007669"/>
    <property type="project" value="InterPro"/>
</dbReference>
<dbReference type="RefSeq" id="XP_066084794.1">
    <property type="nucleotide sequence ID" value="XM_066228697.1"/>
</dbReference>
<feature type="coiled-coil region" evidence="3">
    <location>
        <begin position="90"/>
        <end position="154"/>
    </location>
</feature>
<comment type="subcellular location">
    <subcellularLocation>
        <location evidence="1">Nucleus</location>
    </subcellularLocation>
</comment>
<keyword evidence="2" id="KW-0539">Nucleus</keyword>
<dbReference type="GO" id="GO:0000445">
    <property type="term" value="C:THO complex part of transcription export complex"/>
    <property type="evidence" value="ECO:0007669"/>
    <property type="project" value="InterPro"/>
</dbReference>
<dbReference type="Pfam" id="PF05615">
    <property type="entry name" value="THOC7"/>
    <property type="match status" value="1"/>
</dbReference>
<feature type="compositionally biased region" description="Polar residues" evidence="4">
    <location>
        <begin position="291"/>
        <end position="315"/>
    </location>
</feature>
<feature type="compositionally biased region" description="Low complexity" evidence="4">
    <location>
        <begin position="211"/>
        <end position="221"/>
    </location>
</feature>
<evidence type="ECO:0000256" key="1">
    <source>
        <dbReference type="ARBA" id="ARBA00004123"/>
    </source>
</evidence>
<feature type="compositionally biased region" description="Low complexity" evidence="4">
    <location>
        <begin position="236"/>
        <end position="285"/>
    </location>
</feature>
<dbReference type="InterPro" id="IPR008501">
    <property type="entry name" value="THOC7/Mft1"/>
</dbReference>
<reference evidence="5 6" key="1">
    <citation type="submission" date="2024-01" db="EMBL/GenBank/DDBJ databases">
        <title>Comparative genomics of Cryptococcus and Kwoniella reveals pathogenesis evolution and contrasting modes of karyotype evolution via chromosome fusion or intercentromeric recombination.</title>
        <authorList>
            <person name="Coelho M.A."/>
            <person name="David-Palma M."/>
            <person name="Shea T."/>
            <person name="Bowers K."/>
            <person name="McGinley-Smith S."/>
            <person name="Mohammad A.W."/>
            <person name="Gnirke A."/>
            <person name="Yurkov A.M."/>
            <person name="Nowrousian M."/>
            <person name="Sun S."/>
            <person name="Cuomo C.A."/>
            <person name="Heitman J."/>
        </authorList>
    </citation>
    <scope>NUCLEOTIDE SEQUENCE [LARGE SCALE GENOMIC DNA]</scope>
    <source>
        <strain evidence="5 6">PYCC6329</strain>
    </source>
</reference>
<protein>
    <recommendedName>
        <fullName evidence="7">THO complex subunit 7</fullName>
    </recommendedName>
</protein>